<dbReference type="EMBL" id="OX596107">
    <property type="protein sequence ID" value="CAN0209901.1"/>
    <property type="molecule type" value="Genomic_DNA"/>
</dbReference>
<evidence type="ECO:0000313" key="2">
    <source>
        <dbReference type="Proteomes" id="UP001162501"/>
    </source>
</evidence>
<name>A0AC59Z3T3_RANTA</name>
<reference evidence="1" key="1">
    <citation type="submission" date="2023-05" db="EMBL/GenBank/DDBJ databases">
        <authorList>
            <consortium name="ELIXIR-Norway"/>
        </authorList>
    </citation>
    <scope>NUCLEOTIDE SEQUENCE</scope>
</reference>
<protein>
    <submittedName>
        <fullName evidence="1">Uncharacterized protein</fullName>
    </submittedName>
</protein>
<dbReference type="Proteomes" id="UP001162501">
    <property type="component" value="Chromosome 23"/>
</dbReference>
<proteinExistence type="predicted"/>
<reference evidence="1" key="2">
    <citation type="submission" date="2025-03" db="EMBL/GenBank/DDBJ databases">
        <authorList>
            <consortium name="ELIXIR-Norway"/>
            <consortium name="Elixir Norway"/>
        </authorList>
    </citation>
    <scope>NUCLEOTIDE SEQUENCE</scope>
</reference>
<evidence type="ECO:0000313" key="1">
    <source>
        <dbReference type="EMBL" id="CAN0209901.1"/>
    </source>
</evidence>
<gene>
    <name evidence="1" type="ORF">MRATA1EN22A_LOCUS13705</name>
</gene>
<sequence length="188" mass="20493">MVPAEKQLGKVVGQRRRKLGFLRLHQQERALGEKTLSWARPSARCLAFGHRGALPASAGPFAAAPPPAPQLQPQALRQQRGPEGGGAPRPASSIFSLGNRDVRKPCLPSTAKEEAVKKVHRKKRQTENIPEAPLLTWVIKLTPRLMEDLVTGLFPTLPTHRTAPDDFLMTVPCKPDALLSPCHAFGVS</sequence>
<accession>A0AC59Z3T3</accession>
<organism evidence="1 2">
    <name type="scientific">Rangifer tarandus platyrhynchus</name>
    <name type="common">Svalbard reindeer</name>
    <dbReference type="NCBI Taxonomy" id="3082113"/>
    <lineage>
        <taxon>Eukaryota</taxon>
        <taxon>Metazoa</taxon>
        <taxon>Chordata</taxon>
        <taxon>Craniata</taxon>
        <taxon>Vertebrata</taxon>
        <taxon>Euteleostomi</taxon>
        <taxon>Mammalia</taxon>
        <taxon>Eutheria</taxon>
        <taxon>Laurasiatheria</taxon>
        <taxon>Artiodactyla</taxon>
        <taxon>Ruminantia</taxon>
        <taxon>Pecora</taxon>
        <taxon>Cervidae</taxon>
        <taxon>Odocoileinae</taxon>
        <taxon>Rangifer</taxon>
    </lineage>
</organism>